<evidence type="ECO:0000313" key="2">
    <source>
        <dbReference type="EMBL" id="RJP68516.1"/>
    </source>
</evidence>
<evidence type="ECO:0000313" key="3">
    <source>
        <dbReference type="Proteomes" id="UP000285961"/>
    </source>
</evidence>
<gene>
    <name evidence="2" type="ORF">C4532_12785</name>
</gene>
<proteinExistence type="predicted"/>
<sequence>MISKGDLVRMQLRIGGEGGTDSVKELSIIGQVINYSEDEGTYIVEPRAISIPKEQVAGVETLPRDFDFGDVSMELRVSAKEREKDKPGEISEIRFSRSR</sequence>
<feature type="region of interest" description="Disordered" evidence="1">
    <location>
        <begin position="79"/>
        <end position="99"/>
    </location>
</feature>
<organism evidence="2 3">
    <name type="scientific">Candidatus Abyssobacteria bacterium SURF_17</name>
    <dbReference type="NCBI Taxonomy" id="2093361"/>
    <lineage>
        <taxon>Bacteria</taxon>
        <taxon>Pseudomonadati</taxon>
        <taxon>Candidatus Hydrogenedentota</taxon>
        <taxon>Candidatus Abyssobacteria</taxon>
    </lineage>
</organism>
<accession>A0A419EVN5</accession>
<evidence type="ECO:0000256" key="1">
    <source>
        <dbReference type="SAM" id="MobiDB-lite"/>
    </source>
</evidence>
<dbReference type="Proteomes" id="UP000285961">
    <property type="component" value="Unassembled WGS sequence"/>
</dbReference>
<name>A0A419EVN5_9BACT</name>
<protein>
    <submittedName>
        <fullName evidence="2">Uncharacterized protein</fullName>
    </submittedName>
</protein>
<reference evidence="2 3" key="1">
    <citation type="journal article" date="2017" name="ISME J.">
        <title>Energy and carbon metabolisms in a deep terrestrial subsurface fluid microbial community.</title>
        <authorList>
            <person name="Momper L."/>
            <person name="Jungbluth S.P."/>
            <person name="Lee M.D."/>
            <person name="Amend J.P."/>
        </authorList>
    </citation>
    <scope>NUCLEOTIDE SEQUENCE [LARGE SCALE GENOMIC DNA]</scope>
    <source>
        <strain evidence="2">SURF_17</strain>
    </source>
</reference>
<comment type="caution">
    <text evidence="2">The sequence shown here is derived from an EMBL/GenBank/DDBJ whole genome shotgun (WGS) entry which is preliminary data.</text>
</comment>
<dbReference type="AlphaFoldDB" id="A0A419EVN5"/>
<dbReference type="EMBL" id="QZKI01000091">
    <property type="protein sequence ID" value="RJP68516.1"/>
    <property type="molecule type" value="Genomic_DNA"/>
</dbReference>